<gene>
    <name evidence="2" type="ORF">BCR35DRAFT_91843</name>
</gene>
<keyword evidence="3" id="KW-1185">Reference proteome</keyword>
<dbReference type="EMBL" id="MCGR01000025">
    <property type="protein sequence ID" value="ORY80221.1"/>
    <property type="molecule type" value="Genomic_DNA"/>
</dbReference>
<feature type="compositionally biased region" description="Basic and acidic residues" evidence="1">
    <location>
        <begin position="48"/>
        <end position="59"/>
    </location>
</feature>
<accession>A0A1Y2F8K6</accession>
<dbReference type="Proteomes" id="UP000193467">
    <property type="component" value="Unassembled WGS sequence"/>
</dbReference>
<comment type="caution">
    <text evidence="2">The sequence shown here is derived from an EMBL/GenBank/DDBJ whole genome shotgun (WGS) entry which is preliminary data.</text>
</comment>
<dbReference type="AlphaFoldDB" id="A0A1Y2F8K6"/>
<sequence>MSWLLPSWIGSTPAPASPTAAPTASPTDSPRPRRFPPPPSLHSTRSASPEDSRKRERGWIPRSSSFGTGNGEDALEPTMSGMRAEGAFDTPRSYESMARAGVTPATERDELAEEEPAHKKRKGLVGTTLSLALDGAIFGSSVAYSAYQLWKNPPYVALRNVKARSLLTSLLLQNRRR</sequence>
<evidence type="ECO:0000256" key="1">
    <source>
        <dbReference type="SAM" id="MobiDB-lite"/>
    </source>
</evidence>
<evidence type="ECO:0000313" key="3">
    <source>
        <dbReference type="Proteomes" id="UP000193467"/>
    </source>
</evidence>
<evidence type="ECO:0000313" key="2">
    <source>
        <dbReference type="EMBL" id="ORY80221.1"/>
    </source>
</evidence>
<reference evidence="2 3" key="1">
    <citation type="submission" date="2016-07" db="EMBL/GenBank/DDBJ databases">
        <title>Pervasive Adenine N6-methylation of Active Genes in Fungi.</title>
        <authorList>
            <consortium name="DOE Joint Genome Institute"/>
            <person name="Mondo S.J."/>
            <person name="Dannebaum R.O."/>
            <person name="Kuo R.C."/>
            <person name="Labutti K."/>
            <person name="Haridas S."/>
            <person name="Kuo A."/>
            <person name="Salamov A."/>
            <person name="Ahrendt S.R."/>
            <person name="Lipzen A."/>
            <person name="Sullivan W."/>
            <person name="Andreopoulos W.B."/>
            <person name="Clum A."/>
            <person name="Lindquist E."/>
            <person name="Daum C."/>
            <person name="Ramamoorthy G.K."/>
            <person name="Gryganskyi A."/>
            <person name="Culley D."/>
            <person name="Magnuson J.K."/>
            <person name="James T.Y."/>
            <person name="O'Malley M.A."/>
            <person name="Stajich J.E."/>
            <person name="Spatafora J.W."/>
            <person name="Visel A."/>
            <person name="Grigoriev I.V."/>
        </authorList>
    </citation>
    <scope>NUCLEOTIDE SEQUENCE [LARGE SCALE GENOMIC DNA]</scope>
    <source>
        <strain evidence="2 3">62-1032</strain>
    </source>
</reference>
<name>A0A1Y2F8K6_9BASI</name>
<feature type="compositionally biased region" description="Low complexity" evidence="1">
    <location>
        <begin position="11"/>
        <end position="28"/>
    </location>
</feature>
<proteinExistence type="predicted"/>
<protein>
    <submittedName>
        <fullName evidence="2">Uncharacterized protein</fullName>
    </submittedName>
</protein>
<organism evidence="2 3">
    <name type="scientific">Leucosporidium creatinivorum</name>
    <dbReference type="NCBI Taxonomy" id="106004"/>
    <lineage>
        <taxon>Eukaryota</taxon>
        <taxon>Fungi</taxon>
        <taxon>Dikarya</taxon>
        <taxon>Basidiomycota</taxon>
        <taxon>Pucciniomycotina</taxon>
        <taxon>Microbotryomycetes</taxon>
        <taxon>Leucosporidiales</taxon>
        <taxon>Leucosporidium</taxon>
    </lineage>
</organism>
<feature type="region of interest" description="Disordered" evidence="1">
    <location>
        <begin position="1"/>
        <end position="120"/>
    </location>
</feature>
<dbReference type="InParanoid" id="A0A1Y2F8K6"/>